<reference evidence="3" key="1">
    <citation type="submission" date="2008-03" db="EMBL/GenBank/DDBJ databases">
        <title>Annotation of Ixodes scapularis.</title>
        <authorList>
            <consortium name="Ixodes scapularis Genome Project Consortium"/>
            <person name="Caler E."/>
            <person name="Hannick L.I."/>
            <person name="Bidwell S."/>
            <person name="Joardar V."/>
            <person name="Thiagarajan M."/>
            <person name="Amedeo P."/>
            <person name="Galinsky K.J."/>
            <person name="Schobel S."/>
            <person name="Inman J."/>
            <person name="Hostetler J."/>
            <person name="Miller J."/>
            <person name="Hammond M."/>
            <person name="Megy K."/>
            <person name="Lawson D."/>
            <person name="Kodira C."/>
            <person name="Sutton G."/>
            <person name="Meyer J."/>
            <person name="Hill C.A."/>
            <person name="Birren B."/>
            <person name="Nene V."/>
            <person name="Collins F."/>
            <person name="Alarcon-Chaidez F."/>
            <person name="Wikel S."/>
            <person name="Strausberg R."/>
        </authorList>
    </citation>
    <scope>NUCLEOTIDE SEQUENCE [LARGE SCALE GENOMIC DNA]</scope>
    <source>
        <strain evidence="3">Wikel</strain>
    </source>
</reference>
<dbReference type="AlphaFoldDB" id="A0A1S4LSQ6"/>
<name>A0A1S4LSQ6_IXOSC</name>
<organism evidence="2 3">
    <name type="scientific">Ixodes scapularis</name>
    <name type="common">Black-legged tick</name>
    <name type="synonym">Deer tick</name>
    <dbReference type="NCBI Taxonomy" id="6945"/>
    <lineage>
        <taxon>Eukaryota</taxon>
        <taxon>Metazoa</taxon>
        <taxon>Ecdysozoa</taxon>
        <taxon>Arthropoda</taxon>
        <taxon>Chelicerata</taxon>
        <taxon>Arachnida</taxon>
        <taxon>Acari</taxon>
        <taxon>Parasitiformes</taxon>
        <taxon>Ixodida</taxon>
        <taxon>Ixodoidea</taxon>
        <taxon>Ixodidae</taxon>
        <taxon>Ixodinae</taxon>
        <taxon>Ixodes</taxon>
    </lineage>
</organism>
<dbReference type="VEuPathDB" id="VectorBase:ISCW018525"/>
<evidence type="ECO:0000313" key="3">
    <source>
        <dbReference type="Proteomes" id="UP000001555"/>
    </source>
</evidence>
<feature type="compositionally biased region" description="Basic and acidic residues" evidence="1">
    <location>
        <begin position="141"/>
        <end position="150"/>
    </location>
</feature>
<protein>
    <submittedName>
        <fullName evidence="2">Uncharacterized protein</fullName>
    </submittedName>
</protein>
<dbReference type="Proteomes" id="UP000001555">
    <property type="component" value="Unassembled WGS sequence"/>
</dbReference>
<reference evidence="2" key="2">
    <citation type="submission" date="2020-05" db="UniProtKB">
        <authorList>
            <consortium name="EnsemblMetazoa"/>
        </authorList>
    </citation>
    <scope>IDENTIFICATION</scope>
    <source>
        <strain evidence="2">wikel</strain>
    </source>
</reference>
<dbReference type="EMBL" id="ABJB010727734">
    <property type="status" value="NOT_ANNOTATED_CDS"/>
    <property type="molecule type" value="Genomic_DNA"/>
</dbReference>
<dbReference type="VEuPathDB" id="VectorBase:ISCI018525"/>
<accession>A0A1S4LSQ6</accession>
<sequence>PKHRFLKRDTKRGETEAGGLNETQSQNVGYIRAEQKHIASVPESSESNPSYVRPREPAWPCQIGRRKRLEPPRHGRRPPIQRRNIRKASEEKTSPTLLIYTVRVPPRPMQRKQNARSLTQGKQRKTKLETNWRKQRRRTGTPREMDHVSK</sequence>
<evidence type="ECO:0000313" key="2">
    <source>
        <dbReference type="EnsemblMetazoa" id="ISCW018525-PA"/>
    </source>
</evidence>
<dbReference type="InParanoid" id="A0A1S4LSQ6"/>
<feature type="compositionally biased region" description="Basic residues" evidence="1">
    <location>
        <begin position="64"/>
        <end position="86"/>
    </location>
</feature>
<keyword evidence="3" id="KW-1185">Reference proteome</keyword>
<evidence type="ECO:0000256" key="1">
    <source>
        <dbReference type="SAM" id="MobiDB-lite"/>
    </source>
</evidence>
<proteinExistence type="predicted"/>
<feature type="region of interest" description="Disordered" evidence="1">
    <location>
        <begin position="1"/>
        <end position="150"/>
    </location>
</feature>
<dbReference type="EnsemblMetazoa" id="ISCW018525-RA">
    <property type="protein sequence ID" value="ISCW018525-PA"/>
    <property type="gene ID" value="ISCW018525"/>
</dbReference>